<dbReference type="GO" id="GO:0005975">
    <property type="term" value="P:carbohydrate metabolic process"/>
    <property type="evidence" value="ECO:0007669"/>
    <property type="project" value="InterPro"/>
</dbReference>
<dbReference type="PANTHER" id="PTHR31451">
    <property type="match status" value="1"/>
</dbReference>
<dbReference type="InterPro" id="IPR017853">
    <property type="entry name" value="GH"/>
</dbReference>
<dbReference type="GO" id="GO:0004553">
    <property type="term" value="F:hydrolase activity, hydrolyzing O-glycosyl compounds"/>
    <property type="evidence" value="ECO:0007669"/>
    <property type="project" value="InterPro"/>
</dbReference>
<name>A0A7K0FZC4_9SPHI</name>
<dbReference type="SUPFAM" id="SSF51445">
    <property type="entry name" value="(Trans)glycosidases"/>
    <property type="match status" value="1"/>
</dbReference>
<dbReference type="AlphaFoldDB" id="A0A7K0FZC4"/>
<protein>
    <submittedName>
        <fullName evidence="3">Beta-mannanase</fullName>
    </submittedName>
</protein>
<dbReference type="EMBL" id="WKKH01000018">
    <property type="protein sequence ID" value="MRX76943.1"/>
    <property type="molecule type" value="Genomic_DNA"/>
</dbReference>
<feature type="transmembrane region" description="Helical" evidence="1">
    <location>
        <begin position="34"/>
        <end position="50"/>
    </location>
</feature>
<dbReference type="OrthoDB" id="9801077at2"/>
<evidence type="ECO:0000313" key="4">
    <source>
        <dbReference type="Proteomes" id="UP000487757"/>
    </source>
</evidence>
<dbReference type="Gene3D" id="3.20.20.80">
    <property type="entry name" value="Glycosidases"/>
    <property type="match status" value="1"/>
</dbReference>
<keyword evidence="1" id="KW-0812">Transmembrane</keyword>
<organism evidence="3 4">
    <name type="scientific">Pedobacter petrophilus</name>
    <dbReference type="NCBI Taxonomy" id="1908241"/>
    <lineage>
        <taxon>Bacteria</taxon>
        <taxon>Pseudomonadati</taxon>
        <taxon>Bacteroidota</taxon>
        <taxon>Sphingobacteriia</taxon>
        <taxon>Sphingobacteriales</taxon>
        <taxon>Sphingobacteriaceae</taxon>
        <taxon>Pedobacter</taxon>
    </lineage>
</organism>
<reference evidence="3 4" key="1">
    <citation type="submission" date="2019-11" db="EMBL/GenBank/DDBJ databases">
        <title>Pedobacter petrophilus genome.</title>
        <authorList>
            <person name="Feldbauer M.J."/>
            <person name="Newman J.D."/>
        </authorList>
    </citation>
    <scope>NUCLEOTIDE SEQUENCE [LARGE SCALE GENOMIC DNA]</scope>
    <source>
        <strain evidence="3 4">LMG 29686</strain>
    </source>
</reference>
<keyword evidence="1" id="KW-0472">Membrane</keyword>
<keyword evidence="4" id="KW-1185">Reference proteome</keyword>
<evidence type="ECO:0000313" key="3">
    <source>
        <dbReference type="EMBL" id="MRX76943.1"/>
    </source>
</evidence>
<dbReference type="Proteomes" id="UP000487757">
    <property type="component" value="Unassembled WGS sequence"/>
</dbReference>
<proteinExistence type="predicted"/>
<accession>A0A7K0FZC4</accession>
<comment type="caution">
    <text evidence="3">The sequence shown here is derived from an EMBL/GenBank/DDBJ whole genome shotgun (WGS) entry which is preliminary data.</text>
</comment>
<evidence type="ECO:0000259" key="2">
    <source>
        <dbReference type="Pfam" id="PF02836"/>
    </source>
</evidence>
<evidence type="ECO:0000256" key="1">
    <source>
        <dbReference type="SAM" id="Phobius"/>
    </source>
</evidence>
<keyword evidence="1" id="KW-1133">Transmembrane helix</keyword>
<gene>
    <name evidence="3" type="ORF">GJU39_12685</name>
</gene>
<sequence>MINTKNCHVLKNKPYNIQIHTITPIKMKQFQKQSIMITIAVLLMFAGFLNQCFGQSNVLTTPGSFSIGVNYWASHAGTHTWRDWRPDVIEADFKQLSENGIKVLRVFPLWPDFQPIHQIYAGEGEKKYIGFKDGPLPQTPEGLNGMSEEQLQHFKTMADLASKYKLKLVVGLITGWMSGQLYVPPALEGKNILTDPESLYWQQKFVSTFVGRFKNHQAILAWDFGNECNVMEKVKNFQQAYVWSALLSGTIKSIDPSRPLVSGMHSLSAANNAPWRIIDQAATTDVLTTHPYSLWTPYASYDGINTMRTILHGAAETRMYGDIGGKPALLEETGVMGPMTGGENEKSAFARTALFTNWAYDCRGTFWWCAYDQLKLNYPPYDYASVEAELGLIKEDRTTKPVIKEFKKFSEFLGKLPFETLPQRKTEAVCILTEGQDSWPVAYASFILAKQAGFDFTYQKAGQELKDAPLYLLPSIKGIDPVFKDYWSKLLEKVNKGATLYISIDDAYLPTINDPLGINILTNVSRRGKLNFNSTNLLSSSLNFSTSADRKYTIDSKQAKVFAKEEDGNPVFLMSTYGKGKIFLLTFPLEMNVAEEVGSLDANAPSYRELYKIIAEPLISQRVINQNNAQIGVTEHDLSKNEKLIIAINYNPEAVSTEMTIKKGWELSNTLYGLKPENATLKINGNDAVVWVVKSKNP</sequence>
<dbReference type="InterPro" id="IPR045053">
    <property type="entry name" value="MAN-like"/>
</dbReference>
<dbReference type="Pfam" id="PF02836">
    <property type="entry name" value="Glyco_hydro_2_C"/>
    <property type="match status" value="1"/>
</dbReference>
<dbReference type="InterPro" id="IPR006103">
    <property type="entry name" value="Glyco_hydro_2_cat"/>
</dbReference>
<feature type="domain" description="Glycoside hydrolase family 2 catalytic" evidence="2">
    <location>
        <begin position="194"/>
        <end position="307"/>
    </location>
</feature>
<dbReference type="RefSeq" id="WP_154281170.1">
    <property type="nucleotide sequence ID" value="NZ_WKKH01000018.1"/>
</dbReference>